<evidence type="ECO:0000256" key="1">
    <source>
        <dbReference type="ARBA" id="ARBA00022670"/>
    </source>
</evidence>
<evidence type="ECO:0000256" key="3">
    <source>
        <dbReference type="ARBA" id="ARBA00022801"/>
    </source>
</evidence>
<evidence type="ECO:0000256" key="4">
    <source>
        <dbReference type="ARBA" id="ARBA00022833"/>
    </source>
</evidence>
<evidence type="ECO:0000313" key="9">
    <source>
        <dbReference type="Proteomes" id="UP000245634"/>
    </source>
</evidence>
<keyword evidence="4 6" id="KW-0862">Zinc</keyword>
<dbReference type="Proteomes" id="UP000245634">
    <property type="component" value="Unassembled WGS sequence"/>
</dbReference>
<evidence type="ECO:0000259" key="7">
    <source>
        <dbReference type="Pfam" id="PF01432"/>
    </source>
</evidence>
<dbReference type="RefSeq" id="WP_109689603.1">
    <property type="nucleotide sequence ID" value="NZ_QGGL01000009.1"/>
</dbReference>
<comment type="cofactor">
    <cofactor evidence="6">
        <name>Zn(2+)</name>
        <dbReference type="ChEBI" id="CHEBI:29105"/>
    </cofactor>
    <text evidence="6">Binds 1 zinc ion.</text>
</comment>
<dbReference type="Gene3D" id="1.10.287.830">
    <property type="entry name" value="putative peptidase helix hairpin domain like"/>
    <property type="match status" value="1"/>
</dbReference>
<dbReference type="GO" id="GO:0004222">
    <property type="term" value="F:metalloendopeptidase activity"/>
    <property type="evidence" value="ECO:0007669"/>
    <property type="project" value="InterPro"/>
</dbReference>
<dbReference type="Pfam" id="PF01432">
    <property type="entry name" value="Peptidase_M3"/>
    <property type="match status" value="1"/>
</dbReference>
<evidence type="ECO:0000256" key="5">
    <source>
        <dbReference type="ARBA" id="ARBA00023049"/>
    </source>
</evidence>
<dbReference type="SUPFAM" id="SSF55486">
    <property type="entry name" value="Metalloproteases ('zincins'), catalytic domain"/>
    <property type="match status" value="1"/>
</dbReference>
<dbReference type="Gene3D" id="1.20.140.70">
    <property type="entry name" value="Oligopeptidase f, N-terminal domain"/>
    <property type="match status" value="1"/>
</dbReference>
<organism evidence="8 9">
    <name type="scientific">Tumebacillus permanentifrigoris</name>
    <dbReference type="NCBI Taxonomy" id="378543"/>
    <lineage>
        <taxon>Bacteria</taxon>
        <taxon>Bacillati</taxon>
        <taxon>Bacillota</taxon>
        <taxon>Bacilli</taxon>
        <taxon>Bacillales</taxon>
        <taxon>Alicyclobacillaceae</taxon>
        <taxon>Tumebacillus</taxon>
    </lineage>
</organism>
<dbReference type="AlphaFoldDB" id="A0A316DUX4"/>
<keyword evidence="1 6" id="KW-0645">Protease</keyword>
<dbReference type="EMBL" id="QGGL01000009">
    <property type="protein sequence ID" value="PWK12872.1"/>
    <property type="molecule type" value="Genomic_DNA"/>
</dbReference>
<accession>A0A316DUX4</accession>
<dbReference type="OrthoDB" id="9766487at2"/>
<dbReference type="InterPro" id="IPR001567">
    <property type="entry name" value="Pept_M3A_M3B_dom"/>
</dbReference>
<keyword evidence="5 6" id="KW-0482">Metalloprotease</keyword>
<evidence type="ECO:0000256" key="6">
    <source>
        <dbReference type="RuleBase" id="RU003435"/>
    </source>
</evidence>
<comment type="similarity">
    <text evidence="6">Belongs to the peptidase M3 family.</text>
</comment>
<gene>
    <name evidence="8" type="ORF">C7459_109234</name>
</gene>
<protein>
    <submittedName>
        <fullName evidence="8">Oligoendopeptidase F</fullName>
    </submittedName>
</protein>
<comment type="caution">
    <text evidence="8">The sequence shown here is derived from an EMBL/GenBank/DDBJ whole genome shotgun (WGS) entry which is preliminary data.</text>
</comment>
<feature type="domain" description="Peptidase M3A/M3B catalytic" evidence="7">
    <location>
        <begin position="198"/>
        <end position="574"/>
    </location>
</feature>
<reference evidence="8 9" key="1">
    <citation type="submission" date="2018-05" db="EMBL/GenBank/DDBJ databases">
        <title>Genomic Encyclopedia of Type Strains, Phase IV (KMG-IV): sequencing the most valuable type-strain genomes for metagenomic binning, comparative biology and taxonomic classification.</title>
        <authorList>
            <person name="Goeker M."/>
        </authorList>
    </citation>
    <scope>NUCLEOTIDE SEQUENCE [LARGE SCALE GENOMIC DNA]</scope>
    <source>
        <strain evidence="8 9">DSM 18773</strain>
    </source>
</reference>
<dbReference type="InterPro" id="IPR042088">
    <property type="entry name" value="OligoPept_F_C"/>
</dbReference>
<sequence>MTKNLYMPSVLEAIYPNVAAWDAAMARVQAKTEGFKAEFEDVVCESPAKLWEVLRQFERILIEVESVFVYGQLGFDLNPDSDESAQRFARAEENSLYVEELTSFLLDELLQIDMAQFDAFTAEQPELVRYRPFLLRVNHAWTHGGAPELRSALAALDSVGQHFEESAKTLLLRELKFVPVEHPDNGTVTLTWSNYRTLLSDPDRAFRQRVAQSFLGGLHQHVETLSSLYHGYVKKEQQAANLRGFTSSFEAAMHRDQVEGELYDHLLEVARKHAPAFQASLELRRQRRGEAGDALRWYDLFAPLAPAVSRTYTLKDAEQVLTAALQPLGPEYVQYVRESFTHIVPDAPMPTVYTTNVYARRPVVLMNYRNTVDSLLTLAHELGHALHLRLANRRQPFFAAEASVIPSEIAALTNEWLVLLHLLDMATDEEERSYLTTLAVEKFQTAFFRQALLAEFERHVHDQIEEGAFLTAPLLGELYSTLLATYYGEEFAAAEAADDWVRVTNLYECFTTYTAPIASCIAVTLASSLHQEGGLPLADRYLQMLAKGNSLPPADLLQIIGVDLMQGDYYKQALEAYKSLF</sequence>
<dbReference type="GO" id="GO:0046872">
    <property type="term" value="F:metal ion binding"/>
    <property type="evidence" value="ECO:0007669"/>
    <property type="project" value="UniProtKB-UniRule"/>
</dbReference>
<dbReference type="GO" id="GO:0006508">
    <property type="term" value="P:proteolysis"/>
    <property type="evidence" value="ECO:0007669"/>
    <property type="project" value="UniProtKB-KW"/>
</dbReference>
<dbReference type="Gene3D" id="1.10.1370.20">
    <property type="entry name" value="Oligoendopeptidase f, C-terminal domain"/>
    <property type="match status" value="2"/>
</dbReference>
<keyword evidence="9" id="KW-1185">Reference proteome</keyword>
<name>A0A316DUX4_9BACL</name>
<evidence type="ECO:0000313" key="8">
    <source>
        <dbReference type="EMBL" id="PWK12872.1"/>
    </source>
</evidence>
<keyword evidence="3 6" id="KW-0378">Hydrolase</keyword>
<proteinExistence type="inferred from homology"/>
<evidence type="ECO:0000256" key="2">
    <source>
        <dbReference type="ARBA" id="ARBA00022723"/>
    </source>
</evidence>
<keyword evidence="2 6" id="KW-0479">Metal-binding</keyword>